<evidence type="ECO:0000256" key="2">
    <source>
        <dbReference type="ARBA" id="ARBA00022642"/>
    </source>
</evidence>
<feature type="active site" evidence="6">
    <location>
        <position position="230"/>
    </location>
</feature>
<evidence type="ECO:0000313" key="9">
    <source>
        <dbReference type="EMBL" id="WFT75605.1"/>
    </source>
</evidence>
<keyword evidence="4 6" id="KW-0560">Oxidoreductase</keyword>
<comment type="similarity">
    <text evidence="1 6">Belongs to the L-aspartate dehydrogenase family.</text>
</comment>
<dbReference type="Pfam" id="PF03447">
    <property type="entry name" value="NAD_binding_3"/>
    <property type="match status" value="1"/>
</dbReference>
<evidence type="ECO:0000259" key="8">
    <source>
        <dbReference type="Pfam" id="PF03447"/>
    </source>
</evidence>
<evidence type="ECO:0000256" key="1">
    <source>
        <dbReference type="ARBA" id="ARBA00008331"/>
    </source>
</evidence>
<evidence type="ECO:0000259" key="7">
    <source>
        <dbReference type="Pfam" id="PF01958"/>
    </source>
</evidence>
<evidence type="ECO:0000313" key="10">
    <source>
        <dbReference type="Proteomes" id="UP001221597"/>
    </source>
</evidence>
<keyword evidence="10" id="KW-1185">Reference proteome</keyword>
<feature type="domain" description="Aspartate dehydrogenase" evidence="7">
    <location>
        <begin position="179"/>
        <end position="264"/>
    </location>
</feature>
<dbReference type="Proteomes" id="UP001221597">
    <property type="component" value="Chromosome"/>
</dbReference>
<dbReference type="PANTHER" id="PTHR31873">
    <property type="entry name" value="L-ASPARTATE DEHYDROGENASE-RELATED"/>
    <property type="match status" value="1"/>
</dbReference>
<dbReference type="EMBL" id="CP121671">
    <property type="protein sequence ID" value="WFT75605.1"/>
    <property type="molecule type" value="Genomic_DNA"/>
</dbReference>
<reference evidence="9 10" key="1">
    <citation type="submission" date="2023-04" db="EMBL/GenBank/DDBJ databases">
        <title>Genome sequence of Halobacillus naozhouensis KACC 21980.</title>
        <authorList>
            <person name="Kim S."/>
            <person name="Heo J."/>
            <person name="Kwon S.-W."/>
        </authorList>
    </citation>
    <scope>NUCLEOTIDE SEQUENCE [LARGE SCALE GENOMIC DNA]</scope>
    <source>
        <strain evidence="9 10">KCTC 13234</strain>
    </source>
</reference>
<proteinExistence type="inferred from homology"/>
<dbReference type="PANTHER" id="PTHR31873:SF6">
    <property type="entry name" value="ASPARTATE DEHYDROGENASE DOMAIN-CONTAINING PROTEIN"/>
    <property type="match status" value="1"/>
</dbReference>
<name>A0ABY8J4C2_9BACI</name>
<dbReference type="InterPro" id="IPR011182">
    <property type="entry name" value="L-Asp_DH"/>
</dbReference>
<feature type="binding site" evidence="6">
    <location>
        <position position="134"/>
    </location>
    <ligand>
        <name>NAD(+)</name>
        <dbReference type="ChEBI" id="CHEBI:57540"/>
    </ligand>
</feature>
<feature type="binding site" evidence="6">
    <location>
        <position position="200"/>
    </location>
    <ligand>
        <name>NAD(+)</name>
        <dbReference type="ChEBI" id="CHEBI:57540"/>
    </ligand>
</feature>
<keyword evidence="5 6" id="KW-0520">NAD</keyword>
<sequence>MVYQIQIKAGEEMLKIGLIGYGAIGKDVLEYIKEHKVKGVIVSSILVRNKGKYEGSGAFHLMTDNEKTFFLNDYDVIIECAGHEAVYQYAVRALSSGSHFITVSVGAFSDTKLLEDVRHSAHTHNQKLILPSAAIGGLDRIAASTIHNIDEVKLVTRKPPEAWRGTIAEEKVNLDNVLEPSVIYEGTAKESAKLFPQSTNVSAALSLAGVGFEKTKIQVLVDPEVTSNTHQIVAKGYFGEVELTIKNTPSAENPKSGYIVAMSICKVLKDFTSPIVIGI</sequence>
<comment type="pathway">
    <text evidence="6">Cofactor biosynthesis; NAD(+) biosynthesis; iminoaspartate from L-aspartate (dehydrogenase route): step 1/1.</text>
</comment>
<dbReference type="InterPro" id="IPR002811">
    <property type="entry name" value="Asp_DH"/>
</dbReference>
<evidence type="ECO:0000256" key="3">
    <source>
        <dbReference type="ARBA" id="ARBA00022857"/>
    </source>
</evidence>
<keyword evidence="3 6" id="KW-0521">NADP</keyword>
<dbReference type="SUPFAM" id="SSF55347">
    <property type="entry name" value="Glyceraldehyde-3-phosphate dehydrogenase-like, C-terminal domain"/>
    <property type="match status" value="1"/>
</dbReference>
<dbReference type="EC" id="1.4.1.21" evidence="6"/>
<evidence type="ECO:0000256" key="6">
    <source>
        <dbReference type="HAMAP-Rule" id="MF_01265"/>
    </source>
</evidence>
<organism evidence="9 10">
    <name type="scientific">Halobacillus naozhouensis</name>
    <dbReference type="NCBI Taxonomy" id="554880"/>
    <lineage>
        <taxon>Bacteria</taxon>
        <taxon>Bacillati</taxon>
        <taxon>Bacillota</taxon>
        <taxon>Bacilli</taxon>
        <taxon>Bacillales</taxon>
        <taxon>Bacillaceae</taxon>
        <taxon>Halobacillus</taxon>
    </lineage>
</organism>
<evidence type="ECO:0000256" key="5">
    <source>
        <dbReference type="ARBA" id="ARBA00023027"/>
    </source>
</evidence>
<dbReference type="SUPFAM" id="SSF51735">
    <property type="entry name" value="NAD(P)-binding Rossmann-fold domains"/>
    <property type="match status" value="1"/>
</dbReference>
<dbReference type="InterPro" id="IPR036291">
    <property type="entry name" value="NAD(P)-bd_dom_sf"/>
</dbReference>
<evidence type="ECO:0000256" key="4">
    <source>
        <dbReference type="ARBA" id="ARBA00023002"/>
    </source>
</evidence>
<dbReference type="Gene3D" id="3.30.360.10">
    <property type="entry name" value="Dihydrodipicolinate Reductase, domain 2"/>
    <property type="match status" value="1"/>
</dbReference>
<comment type="catalytic activity">
    <reaction evidence="6">
        <text>L-aspartate + NADP(+) + H2O = oxaloacetate + NH4(+) + NADPH + H(+)</text>
        <dbReference type="Rhea" id="RHEA:11784"/>
        <dbReference type="ChEBI" id="CHEBI:15377"/>
        <dbReference type="ChEBI" id="CHEBI:15378"/>
        <dbReference type="ChEBI" id="CHEBI:16452"/>
        <dbReference type="ChEBI" id="CHEBI:28938"/>
        <dbReference type="ChEBI" id="CHEBI:29991"/>
        <dbReference type="ChEBI" id="CHEBI:57783"/>
        <dbReference type="ChEBI" id="CHEBI:58349"/>
        <dbReference type="EC" id="1.4.1.21"/>
    </reaction>
</comment>
<dbReference type="NCBIfam" id="NF009828">
    <property type="entry name" value="PRK13303.1-3"/>
    <property type="match status" value="1"/>
</dbReference>
<dbReference type="HAMAP" id="MF_01265">
    <property type="entry name" value="NadX"/>
    <property type="match status" value="1"/>
</dbReference>
<feature type="domain" description="Aspartate/homoserine dehydrogenase NAD-binding" evidence="8">
    <location>
        <begin position="20"/>
        <end position="131"/>
    </location>
</feature>
<protein>
    <recommendedName>
        <fullName evidence="6">L-aspartate dehydrogenase</fullName>
        <ecNumber evidence="6">1.4.1.21</ecNumber>
    </recommendedName>
</protein>
<comment type="function">
    <text evidence="6">Specifically catalyzes the NAD or NADP-dependent dehydrogenation of L-aspartate to iminoaspartate.</text>
</comment>
<accession>A0ABY8J4C2</accession>
<dbReference type="PIRSF" id="PIRSF005227">
    <property type="entry name" value="Asp_dh_NAD_syn"/>
    <property type="match status" value="1"/>
</dbReference>
<dbReference type="InterPro" id="IPR005106">
    <property type="entry name" value="Asp/hSer_DH_NAD-bd"/>
</dbReference>
<gene>
    <name evidence="6" type="primary">nadX</name>
    <name evidence="9" type="ORF">P9989_04225</name>
</gene>
<dbReference type="Gene3D" id="3.40.50.720">
    <property type="entry name" value="NAD(P)-binding Rossmann-like Domain"/>
    <property type="match status" value="1"/>
</dbReference>
<dbReference type="NCBIfam" id="NF009829">
    <property type="entry name" value="PRK13303.1-4"/>
    <property type="match status" value="1"/>
</dbReference>
<dbReference type="Pfam" id="PF01958">
    <property type="entry name" value="Asp_DH_C"/>
    <property type="match status" value="1"/>
</dbReference>
<dbReference type="RefSeq" id="WP_283077571.1">
    <property type="nucleotide sequence ID" value="NZ_CP121671.1"/>
</dbReference>
<dbReference type="InterPro" id="IPR020626">
    <property type="entry name" value="Asp_DH_prok"/>
</dbReference>
<keyword evidence="2 6" id="KW-0662">Pyridine nucleotide biosynthesis</keyword>
<comment type="catalytic activity">
    <reaction evidence="6">
        <text>L-aspartate + NAD(+) + H2O = oxaloacetate + NH4(+) + NADH + H(+)</text>
        <dbReference type="Rhea" id="RHEA:11788"/>
        <dbReference type="ChEBI" id="CHEBI:15377"/>
        <dbReference type="ChEBI" id="CHEBI:15378"/>
        <dbReference type="ChEBI" id="CHEBI:16452"/>
        <dbReference type="ChEBI" id="CHEBI:28938"/>
        <dbReference type="ChEBI" id="CHEBI:29991"/>
        <dbReference type="ChEBI" id="CHEBI:57540"/>
        <dbReference type="ChEBI" id="CHEBI:57945"/>
        <dbReference type="EC" id="1.4.1.21"/>
    </reaction>
</comment>
<comment type="miscellaneous">
    <text evidence="6">The iminoaspartate product is unstable in aqueous solution and can decompose to oxaloacetate and ammonia.</text>
</comment>